<keyword evidence="4" id="KW-1185">Reference proteome</keyword>
<accession>A0A5Q7YB09</accession>
<proteinExistence type="predicted"/>
<dbReference type="VEuPathDB" id="FungiDB:CJI97_002473"/>
<organism evidence="3">
    <name type="scientific">Candidozyma auris</name>
    <name type="common">Yeast</name>
    <name type="synonym">Candida auris</name>
    <dbReference type="NCBI Taxonomy" id="498019"/>
    <lineage>
        <taxon>Eukaryota</taxon>
        <taxon>Fungi</taxon>
        <taxon>Dikarya</taxon>
        <taxon>Ascomycota</taxon>
        <taxon>Saccharomycotina</taxon>
        <taxon>Pichiomycetes</taxon>
        <taxon>Metschnikowiaceae</taxon>
        <taxon>Candidozyma</taxon>
    </lineage>
</organism>
<dbReference type="VEuPathDB" id="FungiDB:CJJ07_003770"/>
<evidence type="ECO:0000256" key="1">
    <source>
        <dbReference type="SAM" id="MobiDB-lite"/>
    </source>
</evidence>
<feature type="region of interest" description="Disordered" evidence="1">
    <location>
        <begin position="18"/>
        <end position="82"/>
    </location>
</feature>
<dbReference type="VEuPathDB" id="FungiDB:CJI96_0000270"/>
<dbReference type="EMBL" id="PEKT02000004">
    <property type="protein sequence ID" value="PIS55707.1"/>
    <property type="molecule type" value="Genomic_DNA"/>
</dbReference>
<reference evidence="2" key="4">
    <citation type="submission" date="2024-03" db="EMBL/GenBank/DDBJ databases">
        <title>Improved genome assembly of Candida auris strain B8441 and annotation of B11205.</title>
        <authorList>
            <person name="Cauldron N.C."/>
            <person name="Shea T."/>
            <person name="Cuomo C.A."/>
        </authorList>
    </citation>
    <scope>NUCLEOTIDE SEQUENCE</scope>
    <source>
        <strain evidence="2">B8441</strain>
    </source>
</reference>
<sequence>MTSTYDPDLPTYEEAQLQAQLNNHPQDNSQRLSENPPALPRRTNTRRRPPPLPERPIETSSSSEQLDDNKESDNSDSLQTGDQPFWKFHIQCFGDDMYLSTNPTMRHLQCRSMPGYFMSIEKEPQGFTINLEEFETGASIMRFKKLDEKTFKFKVRRSRKVENGEIVVLETPDPVFEGTINKTRIHPMFFPIPPPYEMKSYEVEGIDGSRWDVGSIPRAKMKWSLSHRSEAPKYVGKRNVYFHRNFMARNTKMQDAQFPPVTAAFRPCESKMRKRAIRSITRLSKLEDDSKSTPYEAEGDPFSQRKPYFKCGDGLYDEQFPKDDDPDHHFKLGWLTVFEDEQLFSKSGMFDLVVGSTVVVAYDQEMHK</sequence>
<dbReference type="Proteomes" id="UP000230249">
    <property type="component" value="Unassembled WGS sequence"/>
</dbReference>
<gene>
    <name evidence="3" type="ORF">B9J08_001812</name>
    <name evidence="2" type="ORF">B9J08_00282</name>
</gene>
<accession>A0A2H0ZYI8</accession>
<reference evidence="3" key="2">
    <citation type="submission" date="2017-11" db="EMBL/GenBank/DDBJ databases">
        <title>Candida auris genome assembly and annotation.</title>
        <authorList>
            <person name="Munoz J.F."/>
            <person name="Gade L.G."/>
            <person name="Chow N.A."/>
            <person name="Litvintseva A.P."/>
            <person name="Loparev V.N."/>
            <person name="Cuomo C.A."/>
        </authorList>
    </citation>
    <scope>NUCLEOTIDE SEQUENCE</scope>
    <source>
        <strain evidence="3">B8441</strain>
    </source>
</reference>
<evidence type="ECO:0000313" key="2">
    <source>
        <dbReference type="EMBL" id="KAK8441965.1"/>
    </source>
</evidence>
<dbReference type="OMA" id="NCESSTR"/>
<dbReference type="VEuPathDB" id="FungiDB:CJJ09_001671"/>
<evidence type="ECO:0000313" key="4">
    <source>
        <dbReference type="Proteomes" id="UP000230249"/>
    </source>
</evidence>
<evidence type="ECO:0000313" key="3">
    <source>
        <dbReference type="EMBL" id="PIS55707.1"/>
    </source>
</evidence>
<dbReference type="AlphaFoldDB" id="A0A2H0ZYI8"/>
<protein>
    <submittedName>
        <fullName evidence="3">Uncharacterized protein</fullName>
    </submittedName>
</protein>
<dbReference type="VEuPathDB" id="FungiDB:B9J08_001812"/>
<reference evidence="2 4" key="3">
    <citation type="journal article" date="2018" name="Nat. Commun.">
        <title>Genomic insights into multidrug-resistance, mating and virulence in Candida auris and related emerging species.</title>
        <authorList>
            <person name="Munoz J.F."/>
            <person name="Gade L."/>
            <person name="Chow N.A."/>
            <person name="Loparev V.N."/>
            <person name="Juieng P."/>
            <person name="Berkow E.L."/>
            <person name="Farrer R.A."/>
            <person name="Litvintseva A.P."/>
            <person name="Cuomo C.A."/>
        </authorList>
    </citation>
    <scope>GENOME REANNOTATION</scope>
    <source>
        <strain evidence="2 4">B8441</strain>
    </source>
</reference>
<dbReference type="EMBL" id="PEKT03000001">
    <property type="protein sequence ID" value="KAK8441965.1"/>
    <property type="molecule type" value="Genomic_DNA"/>
</dbReference>
<comment type="caution">
    <text evidence="3">The sequence shown here is derived from an EMBL/GenBank/DDBJ whole genome shotgun (WGS) entry which is preliminary data.</text>
</comment>
<reference evidence="3 4" key="1">
    <citation type="journal article" date="2017" name="Clin. Infect. Dis.">
        <title>Simultaneous emergence of multidrug-resistant Candida auris on 3 continents confirmed by whole-genome sequencing and epidemiological analyses.</title>
        <authorList>
            <person name="Lockhart S.R."/>
            <person name="Etienne K.A."/>
            <person name="Vallabhaneni S."/>
            <person name="Farooqi J."/>
            <person name="Chowdhary A."/>
            <person name="Govender N.P."/>
            <person name="Colombo A.L."/>
            <person name="Calvo B."/>
            <person name="Cuomo C.A."/>
            <person name="Desjardins C.A."/>
            <person name="Berkow E.L."/>
            <person name="Castanheira M."/>
            <person name="Magobo R.E."/>
            <person name="Jabeen K."/>
            <person name="Asghar R.J."/>
            <person name="Meis J.F."/>
            <person name="Jackson B."/>
            <person name="Chiller T."/>
            <person name="Litvintseva A.P."/>
        </authorList>
    </citation>
    <scope>NUCLEOTIDE SEQUENCE [LARGE SCALE GENOMIC DNA]</scope>
    <source>
        <strain evidence="3 4">B8441</strain>
    </source>
</reference>
<feature type="compositionally biased region" description="Polar residues" evidence="1">
    <location>
        <begin position="18"/>
        <end position="33"/>
    </location>
</feature>
<dbReference type="STRING" id="498019.A0A2H0ZYI8"/>
<name>A0A2H0ZYI8_CANAR</name>